<sequence>MHSIASQSRVVSAQRSCAVTKLFSTSYYCVVYLMEQVFAVFGDPISHSLSPVIHNAAISALGLSARYHAFKVKRENLGNALSGAQAMGFGGVNLTIPLKEAALKFVEPDPIAGQIGAVNTVDFKNGMRGYNTDGIGAKKAVESAGISIKDKTVLLLGAGGASRAISFQFALAGARLLIVNRTEERAQSLAQDVSVIGKAEGFSLTELKKHIAEADILINSTSVGMYPDTNNTLVKKEMMHSNLVVFDIVYNPLHTRLLKEAEASGARIITGEKMLIYQGAEAFRIWTGISEPVDVMNKALLTALGEKQ</sequence>
<feature type="binding site" evidence="6">
    <location>
        <begin position="180"/>
        <end position="185"/>
    </location>
    <ligand>
        <name>NADP(+)</name>
        <dbReference type="ChEBI" id="CHEBI:58349"/>
    </ligand>
</feature>
<name>A0A8B3S0F8_9EURY</name>
<feature type="binding site" evidence="6">
    <location>
        <begin position="48"/>
        <end position="50"/>
    </location>
    <ligand>
        <name>shikimate</name>
        <dbReference type="ChEBI" id="CHEBI:36208"/>
    </ligand>
</feature>
<evidence type="ECO:0000256" key="4">
    <source>
        <dbReference type="ARBA" id="ARBA00023002"/>
    </source>
</evidence>
<dbReference type="GO" id="GO:0009073">
    <property type="term" value="P:aromatic amino acid family biosynthetic process"/>
    <property type="evidence" value="ECO:0007669"/>
    <property type="project" value="UniProtKB-KW"/>
</dbReference>
<dbReference type="PANTHER" id="PTHR21089:SF1">
    <property type="entry name" value="BIFUNCTIONAL 3-DEHYDROQUINATE DEHYDRATASE_SHIKIMATE DEHYDROGENASE, CHLOROPLASTIC"/>
    <property type="match status" value="1"/>
</dbReference>
<dbReference type="InterPro" id="IPR013708">
    <property type="entry name" value="Shikimate_DH-bd_N"/>
</dbReference>
<evidence type="ECO:0000256" key="2">
    <source>
        <dbReference type="ARBA" id="ARBA00022605"/>
    </source>
</evidence>
<evidence type="ECO:0000313" key="11">
    <source>
        <dbReference type="Proteomes" id="UP000291831"/>
    </source>
</evidence>
<organism evidence="10 11">
    <name type="scientific">Candidatus Argoarchaeum ethanivorans</name>
    <dbReference type="NCBI Taxonomy" id="2608793"/>
    <lineage>
        <taxon>Archaea</taxon>
        <taxon>Methanobacteriati</taxon>
        <taxon>Methanobacteriota</taxon>
        <taxon>Stenosarchaea group</taxon>
        <taxon>Methanomicrobia</taxon>
        <taxon>Methanosarcinales</taxon>
        <taxon>Methanosarcinales incertae sedis</taxon>
        <taxon>GOM Arc I cluster</taxon>
        <taxon>Candidatus Argoarchaeum</taxon>
    </lineage>
</organism>
<feature type="domain" description="Quinate/shikimate 5-dehydrogenase/glutamyl-tRNA reductase" evidence="7">
    <location>
        <begin position="145"/>
        <end position="248"/>
    </location>
</feature>
<dbReference type="Pfam" id="PF01488">
    <property type="entry name" value="Shikimate_DH"/>
    <property type="match status" value="1"/>
</dbReference>
<dbReference type="Pfam" id="PF18317">
    <property type="entry name" value="SDH_C"/>
    <property type="match status" value="1"/>
</dbReference>
<keyword evidence="5 6" id="KW-0057">Aromatic amino acid biosynthesis</keyword>
<feature type="binding site" evidence="6">
    <location>
        <begin position="157"/>
        <end position="161"/>
    </location>
    <ligand>
        <name>NADP(+)</name>
        <dbReference type="ChEBI" id="CHEBI:58349"/>
    </ligand>
</feature>
<keyword evidence="3 6" id="KW-0521">NADP</keyword>
<feature type="domain" description="SDH C-terminal" evidence="9">
    <location>
        <begin position="271"/>
        <end position="301"/>
    </location>
</feature>
<protein>
    <recommendedName>
        <fullName evidence="1 6">Shikimate dehydrogenase (NADP(+))</fullName>
        <shortName evidence="6">SDH</shortName>
        <ecNumber evidence="1 6">1.1.1.25</ecNumber>
    </recommendedName>
</protein>
<evidence type="ECO:0000259" key="7">
    <source>
        <dbReference type="Pfam" id="PF01488"/>
    </source>
</evidence>
<dbReference type="InterPro" id="IPR046346">
    <property type="entry name" value="Aminoacid_DH-like_N_sf"/>
</dbReference>
<dbReference type="InterPro" id="IPR036291">
    <property type="entry name" value="NAD(P)-bd_dom_sf"/>
</dbReference>
<evidence type="ECO:0000313" key="10">
    <source>
        <dbReference type="EMBL" id="RZB29248.1"/>
    </source>
</evidence>
<feature type="binding site" evidence="6">
    <location>
        <position position="278"/>
    </location>
    <ligand>
        <name>shikimate</name>
        <dbReference type="ChEBI" id="CHEBI:36208"/>
    </ligand>
</feature>
<feature type="binding site" evidence="6">
    <location>
        <position position="95"/>
    </location>
    <ligand>
        <name>shikimate</name>
        <dbReference type="ChEBI" id="CHEBI:36208"/>
    </ligand>
</feature>
<feature type="binding site" evidence="6">
    <location>
        <position position="250"/>
    </location>
    <ligand>
        <name>shikimate</name>
        <dbReference type="ChEBI" id="CHEBI:36208"/>
    </ligand>
</feature>
<feature type="binding site" evidence="6">
    <location>
        <position position="271"/>
    </location>
    <ligand>
        <name>NADP(+)</name>
        <dbReference type="ChEBI" id="CHEBI:58349"/>
    </ligand>
</feature>
<feature type="binding site" evidence="6">
    <location>
        <position position="133"/>
    </location>
    <ligand>
        <name>shikimate</name>
        <dbReference type="ChEBI" id="CHEBI:36208"/>
    </ligand>
</feature>
<dbReference type="SUPFAM" id="SSF53223">
    <property type="entry name" value="Aminoacid dehydrogenase-like, N-terminal domain"/>
    <property type="match status" value="1"/>
</dbReference>
<comment type="subunit">
    <text evidence="6">Homodimer.</text>
</comment>
<dbReference type="GO" id="GO:0008652">
    <property type="term" value="P:amino acid biosynthetic process"/>
    <property type="evidence" value="ECO:0007669"/>
    <property type="project" value="UniProtKB-KW"/>
</dbReference>
<feature type="binding site" evidence="6">
    <location>
        <position position="248"/>
    </location>
    <ligand>
        <name>NADP(+)</name>
        <dbReference type="ChEBI" id="CHEBI:58349"/>
    </ligand>
</feature>
<keyword evidence="4 6" id="KW-0560">Oxidoreductase</keyword>
<dbReference type="UniPathway" id="UPA00053">
    <property type="reaction ID" value="UER00087"/>
</dbReference>
<evidence type="ECO:0000256" key="5">
    <source>
        <dbReference type="ARBA" id="ARBA00023141"/>
    </source>
</evidence>
<dbReference type="InterPro" id="IPR022893">
    <property type="entry name" value="Shikimate_DH_fam"/>
</dbReference>
<evidence type="ECO:0000259" key="9">
    <source>
        <dbReference type="Pfam" id="PF18317"/>
    </source>
</evidence>
<evidence type="ECO:0000256" key="3">
    <source>
        <dbReference type="ARBA" id="ARBA00022857"/>
    </source>
</evidence>
<feature type="domain" description="Shikimate dehydrogenase substrate binding N-terminal" evidence="8">
    <location>
        <begin position="40"/>
        <end position="121"/>
    </location>
</feature>
<dbReference type="GO" id="GO:0050661">
    <property type="term" value="F:NADP binding"/>
    <property type="evidence" value="ECO:0007669"/>
    <property type="project" value="InterPro"/>
</dbReference>
<comment type="catalytic activity">
    <reaction evidence="6">
        <text>shikimate + NADP(+) = 3-dehydroshikimate + NADPH + H(+)</text>
        <dbReference type="Rhea" id="RHEA:17737"/>
        <dbReference type="ChEBI" id="CHEBI:15378"/>
        <dbReference type="ChEBI" id="CHEBI:16630"/>
        <dbReference type="ChEBI" id="CHEBI:36208"/>
        <dbReference type="ChEBI" id="CHEBI:57783"/>
        <dbReference type="ChEBI" id="CHEBI:58349"/>
        <dbReference type="EC" id="1.1.1.25"/>
    </reaction>
</comment>
<comment type="pathway">
    <text evidence="6">Metabolic intermediate biosynthesis; chorismate biosynthesis; chorismate from D-erythrose 4-phosphate and phosphoenolpyruvate: step 4/7.</text>
</comment>
<feature type="binding site" evidence="6">
    <location>
        <position position="119"/>
    </location>
    <ligand>
        <name>shikimate</name>
        <dbReference type="ChEBI" id="CHEBI:36208"/>
    </ligand>
</feature>
<accession>A0A8B3S0F8</accession>
<dbReference type="AlphaFoldDB" id="A0A8B3S0F8"/>
<dbReference type="InterPro" id="IPR006151">
    <property type="entry name" value="Shikm_DH/Glu-tRNA_Rdtase"/>
</dbReference>
<proteinExistence type="inferred from homology"/>
<dbReference type="NCBIfam" id="TIGR00507">
    <property type="entry name" value="aroE"/>
    <property type="match status" value="1"/>
</dbReference>
<evidence type="ECO:0000256" key="6">
    <source>
        <dbReference type="HAMAP-Rule" id="MF_00222"/>
    </source>
</evidence>
<comment type="caution">
    <text evidence="10">The sequence shown here is derived from an EMBL/GenBank/DDBJ whole genome shotgun (WGS) entry which is preliminary data.</text>
</comment>
<dbReference type="PANTHER" id="PTHR21089">
    <property type="entry name" value="SHIKIMATE DEHYDROGENASE"/>
    <property type="match status" value="1"/>
</dbReference>
<evidence type="ECO:0000256" key="1">
    <source>
        <dbReference type="ARBA" id="ARBA00012962"/>
    </source>
</evidence>
<comment type="similarity">
    <text evidence="6">Belongs to the shikimate dehydrogenase family.</text>
</comment>
<feature type="active site" description="Proton acceptor" evidence="6">
    <location>
        <position position="99"/>
    </location>
</feature>
<reference evidence="11" key="1">
    <citation type="submission" date="2019-01" db="EMBL/GenBank/DDBJ databases">
        <title>Anaerobic oxidation of ethane by archaea from a marine hydrocarbon seep.</title>
        <authorList>
            <person name="Musat F."/>
        </authorList>
    </citation>
    <scope>NUCLEOTIDE SEQUENCE [LARGE SCALE GENOMIC DNA]</scope>
</reference>
<dbReference type="Gene3D" id="3.40.50.720">
    <property type="entry name" value="NAD(P)-binding Rossmann-like Domain"/>
    <property type="match status" value="1"/>
</dbReference>
<comment type="caution">
    <text evidence="6">Lacks conserved residue(s) required for the propagation of feature annotation.</text>
</comment>
<dbReference type="Proteomes" id="UP000291831">
    <property type="component" value="Unassembled WGS sequence"/>
</dbReference>
<comment type="function">
    <text evidence="6">Involved in the biosynthesis of the chorismate, which leads to the biosynthesis of aromatic amino acids. Catalyzes the reversible NADPH linked reduction of 3-dehydroshikimate (DHSA) to yield shikimate (SA).</text>
</comment>
<dbReference type="FunFam" id="3.40.50.720:FF:000086">
    <property type="entry name" value="Quinate/shikimate dehydrogenase"/>
    <property type="match status" value="1"/>
</dbReference>
<dbReference type="Pfam" id="PF08501">
    <property type="entry name" value="Shikimate_dh_N"/>
    <property type="match status" value="1"/>
</dbReference>
<dbReference type="CDD" id="cd01065">
    <property type="entry name" value="NAD_bind_Shikimate_DH"/>
    <property type="match status" value="1"/>
</dbReference>
<dbReference type="SUPFAM" id="SSF51735">
    <property type="entry name" value="NAD(P)-binding Rossmann-fold domains"/>
    <property type="match status" value="1"/>
</dbReference>
<dbReference type="GO" id="GO:0009423">
    <property type="term" value="P:chorismate biosynthetic process"/>
    <property type="evidence" value="ECO:0007669"/>
    <property type="project" value="UniProtKB-UniRule"/>
</dbReference>
<dbReference type="GO" id="GO:0004764">
    <property type="term" value="F:shikimate 3-dehydrogenase (NADP+) activity"/>
    <property type="evidence" value="ECO:0007669"/>
    <property type="project" value="UniProtKB-UniRule"/>
</dbReference>
<dbReference type="EC" id="1.1.1.25" evidence="1 6"/>
<dbReference type="HAMAP" id="MF_00222">
    <property type="entry name" value="Shikimate_DH_AroE"/>
    <property type="match status" value="1"/>
</dbReference>
<dbReference type="EMBL" id="RPGO01000030">
    <property type="protein sequence ID" value="RZB29248.1"/>
    <property type="molecule type" value="Genomic_DNA"/>
</dbReference>
<dbReference type="Gene3D" id="3.40.50.10860">
    <property type="entry name" value="Leucine Dehydrogenase, chain A, domain 1"/>
    <property type="match status" value="1"/>
</dbReference>
<dbReference type="NCBIfam" id="NF001319">
    <property type="entry name" value="PRK00258.3-3"/>
    <property type="match status" value="1"/>
</dbReference>
<dbReference type="InterPro" id="IPR011342">
    <property type="entry name" value="Shikimate_DH"/>
</dbReference>
<keyword evidence="2 6" id="KW-0028">Amino-acid biosynthesis</keyword>
<dbReference type="InterPro" id="IPR041121">
    <property type="entry name" value="SDH_C"/>
</dbReference>
<dbReference type="GO" id="GO:0019632">
    <property type="term" value="P:shikimate metabolic process"/>
    <property type="evidence" value="ECO:0007669"/>
    <property type="project" value="InterPro"/>
</dbReference>
<gene>
    <name evidence="6" type="primary">aroE</name>
    <name evidence="10" type="ORF">AEth_01390</name>
</gene>
<evidence type="ECO:0000259" key="8">
    <source>
        <dbReference type="Pfam" id="PF08501"/>
    </source>
</evidence>